<dbReference type="OrthoDB" id="120967at2759"/>
<sequence>CGKLLTQQLCYVLLVTVIVLIAIQWALKYSDKQFVNCFVDYKRDLLLLKSSIEPIDGQTYSSSAAKPQAVDNYFVTRTLVSPNVDQLMQQLIDYCLRDFLFVWYKDLADDCHRETIRSELKNEFWELISNIVRRMASIDSVKFFTQNVANRCLKHFQKITICLSNKDNQNNVYLLSAHLAEDKELEFIRKLSDFLLAILLPKNYSKTTPLRHLLREIISVQVLNAINLICDPIYLNKKLLDYLKYHKIELEKHRQTYAYADTYEDFIKMINHCCDVEDLKRIRFQVITEIMEATVINNLKKERGIDLNEKMFSGPITSAKGDQLQARNLKRYINQLTFAKNQCEKRINAISGGPAMVSSDPLSSDLLPQPNRKTVLGFKVIMNSDICRSYLKKFMQYSLISSSSTPESRGHLTVFWESVEQLSRQEMSIQYEMANEILNHPNFRANFIKLINLSKNTLKAMEEFVLANRGPEAYFIAQTLVYEILEHRYYPLFIVSKEYDQMLDQIQDTLENTSDSTSLRKDNDESDDSESDSDGFSEDSVVNISDSIVEIHVSQTKLKLENLTQKLNDKRNALKALKKSETEKLTKSSLNVNQKLIQLLEKEVNDMVRDCSQLESHLECTEMWISGMGKWRAEVHNIELDNIDGYYMAIIIVYRNDMTELSSNGWIVARNFQQFLDLKRRLCPSFPALKRLDLPKMTKRSIVKDSQMKTIKHKLQTFLNIVTTNEKINRSEDLFLFLSQSADSLRQPVNREWNTSALKSKMLPFAKFFGISTSKTHVRHPSTDSNTEAVENLDNQFLILNDLENEDNIKDDIAEPLYELISEIFELRTVSKWLRRSLVTFVQMTFGQTINKQLRSTVEWVVSESMIDYYLSSLRDSLWPNGKLSEPWPHSSPEERQRIQVLAKQHLMNCIPEVFNNLLGQQTVKKGIAKVFDGLQNQMLNKQLFYELIETFMFEFAPELKSY</sequence>
<evidence type="ECO:0000256" key="1">
    <source>
        <dbReference type="ARBA" id="ARBA00010883"/>
    </source>
</evidence>
<feature type="domain" description="PXA" evidence="7">
    <location>
        <begin position="81"/>
        <end position="247"/>
    </location>
</feature>
<dbReference type="InterPro" id="IPR001683">
    <property type="entry name" value="PX_dom"/>
</dbReference>
<protein>
    <recommendedName>
        <fullName evidence="10">Sorting nexin-25</fullName>
    </recommendedName>
</protein>
<keyword evidence="4" id="KW-0472">Membrane</keyword>
<dbReference type="Pfam" id="PF08628">
    <property type="entry name" value="Nexin_C"/>
    <property type="match status" value="1"/>
</dbReference>
<dbReference type="PROSITE" id="PS51207">
    <property type="entry name" value="PXA"/>
    <property type="match status" value="1"/>
</dbReference>
<evidence type="ECO:0000256" key="4">
    <source>
        <dbReference type="SAM" id="Phobius"/>
    </source>
</evidence>
<reference evidence="8" key="1">
    <citation type="submission" date="2020-11" db="EMBL/GenBank/DDBJ databases">
        <authorList>
            <person name="Tran Van P."/>
        </authorList>
    </citation>
    <scope>NUCLEOTIDE SEQUENCE</scope>
</reference>
<dbReference type="InterPro" id="IPR044926">
    <property type="entry name" value="RGS_subdomain_2"/>
</dbReference>
<organism evidence="8">
    <name type="scientific">Oppiella nova</name>
    <dbReference type="NCBI Taxonomy" id="334625"/>
    <lineage>
        <taxon>Eukaryota</taxon>
        <taxon>Metazoa</taxon>
        <taxon>Ecdysozoa</taxon>
        <taxon>Arthropoda</taxon>
        <taxon>Chelicerata</taxon>
        <taxon>Arachnida</taxon>
        <taxon>Acari</taxon>
        <taxon>Acariformes</taxon>
        <taxon>Sarcoptiformes</taxon>
        <taxon>Oribatida</taxon>
        <taxon>Brachypylina</taxon>
        <taxon>Oppioidea</taxon>
        <taxon>Oppiidae</taxon>
        <taxon>Oppiella</taxon>
    </lineage>
</organism>
<accession>A0A7R9LR83</accession>
<dbReference type="Gene3D" id="1.10.167.10">
    <property type="entry name" value="Regulator of G-protein Signalling 4, domain 2"/>
    <property type="match status" value="1"/>
</dbReference>
<keyword evidence="2" id="KW-0175">Coiled coil</keyword>
<comment type="similarity">
    <text evidence="1">Belongs to the sorting nexin family.</text>
</comment>
<name>A0A7R9LR83_9ACAR</name>
<dbReference type="Pfam" id="PF00615">
    <property type="entry name" value="RGS"/>
    <property type="match status" value="1"/>
</dbReference>
<dbReference type="PANTHER" id="PTHR22775:SF48">
    <property type="entry name" value="SORTING NEXIN-25"/>
    <property type="match status" value="1"/>
</dbReference>
<dbReference type="SUPFAM" id="SSF64268">
    <property type="entry name" value="PX domain"/>
    <property type="match status" value="1"/>
</dbReference>
<evidence type="ECO:0000313" key="9">
    <source>
        <dbReference type="Proteomes" id="UP000728032"/>
    </source>
</evidence>
<evidence type="ECO:0000313" key="8">
    <source>
        <dbReference type="EMBL" id="CAD7646422.1"/>
    </source>
</evidence>
<feature type="domain" description="RGS" evidence="5">
    <location>
        <begin position="377"/>
        <end position="503"/>
    </location>
</feature>
<dbReference type="InterPro" id="IPR003114">
    <property type="entry name" value="Phox_assoc"/>
</dbReference>
<gene>
    <name evidence="8" type="ORF">ONB1V03_LOCUS5724</name>
</gene>
<feature type="non-terminal residue" evidence="8">
    <location>
        <position position="1"/>
    </location>
</feature>
<proteinExistence type="inferred from homology"/>
<evidence type="ECO:0008006" key="10">
    <source>
        <dbReference type="Google" id="ProtNLM"/>
    </source>
</evidence>
<evidence type="ECO:0000256" key="3">
    <source>
        <dbReference type="SAM" id="MobiDB-lite"/>
    </source>
</evidence>
<evidence type="ECO:0000259" key="7">
    <source>
        <dbReference type="PROSITE" id="PS51207"/>
    </source>
</evidence>
<feature type="region of interest" description="Disordered" evidence="3">
    <location>
        <begin position="513"/>
        <end position="539"/>
    </location>
</feature>
<dbReference type="Pfam" id="PF00787">
    <property type="entry name" value="PX"/>
    <property type="match status" value="1"/>
</dbReference>
<dbReference type="InterPro" id="IPR013937">
    <property type="entry name" value="Sorting_nexin_C"/>
</dbReference>
<dbReference type="EMBL" id="CAJPVJ010002367">
    <property type="protein sequence ID" value="CAG2166197.1"/>
    <property type="molecule type" value="Genomic_DNA"/>
</dbReference>
<dbReference type="Proteomes" id="UP000728032">
    <property type="component" value="Unassembled WGS sequence"/>
</dbReference>
<feature type="coiled-coil region" evidence="2">
    <location>
        <begin position="553"/>
        <end position="617"/>
    </location>
</feature>
<keyword evidence="4" id="KW-1133">Transmembrane helix</keyword>
<feature type="transmembrane region" description="Helical" evidence="4">
    <location>
        <begin position="9"/>
        <end position="27"/>
    </location>
</feature>
<feature type="domain" description="PX" evidence="6">
    <location>
        <begin position="627"/>
        <end position="745"/>
    </location>
</feature>
<dbReference type="SMART" id="SM00312">
    <property type="entry name" value="PX"/>
    <property type="match status" value="1"/>
</dbReference>
<keyword evidence="9" id="KW-1185">Reference proteome</keyword>
<dbReference type="SMART" id="SM00313">
    <property type="entry name" value="PXA"/>
    <property type="match status" value="1"/>
</dbReference>
<evidence type="ECO:0000256" key="2">
    <source>
        <dbReference type="SAM" id="Coils"/>
    </source>
</evidence>
<dbReference type="EMBL" id="OC917192">
    <property type="protein sequence ID" value="CAD7646422.1"/>
    <property type="molecule type" value="Genomic_DNA"/>
</dbReference>
<dbReference type="InterPro" id="IPR016137">
    <property type="entry name" value="RGS"/>
</dbReference>
<dbReference type="PROSITE" id="PS50132">
    <property type="entry name" value="RGS"/>
    <property type="match status" value="1"/>
</dbReference>
<dbReference type="Pfam" id="PF02194">
    <property type="entry name" value="PXA"/>
    <property type="match status" value="1"/>
</dbReference>
<dbReference type="Gene3D" id="3.30.1520.10">
    <property type="entry name" value="Phox-like domain"/>
    <property type="match status" value="1"/>
</dbReference>
<dbReference type="AlphaFoldDB" id="A0A7R9LR83"/>
<dbReference type="GO" id="GO:0035091">
    <property type="term" value="F:phosphatidylinositol binding"/>
    <property type="evidence" value="ECO:0007669"/>
    <property type="project" value="InterPro"/>
</dbReference>
<keyword evidence="4" id="KW-0812">Transmembrane</keyword>
<evidence type="ECO:0000259" key="6">
    <source>
        <dbReference type="PROSITE" id="PS50195"/>
    </source>
</evidence>
<dbReference type="PANTHER" id="PTHR22775">
    <property type="entry name" value="SORTING NEXIN"/>
    <property type="match status" value="1"/>
</dbReference>
<dbReference type="SUPFAM" id="SSF48097">
    <property type="entry name" value="Regulator of G-protein signaling, RGS"/>
    <property type="match status" value="1"/>
</dbReference>
<dbReference type="InterPro" id="IPR036305">
    <property type="entry name" value="RGS_sf"/>
</dbReference>
<feature type="compositionally biased region" description="Acidic residues" evidence="3">
    <location>
        <begin position="524"/>
        <end position="537"/>
    </location>
</feature>
<dbReference type="PROSITE" id="PS50195">
    <property type="entry name" value="PX"/>
    <property type="match status" value="1"/>
</dbReference>
<evidence type="ECO:0000259" key="5">
    <source>
        <dbReference type="PROSITE" id="PS50132"/>
    </source>
</evidence>
<dbReference type="InterPro" id="IPR036871">
    <property type="entry name" value="PX_dom_sf"/>
</dbReference>